<keyword evidence="3" id="KW-0479">Metal-binding</keyword>
<accession>A0A8B2NV03</accession>
<keyword evidence="3" id="KW-0862">Zinc</keyword>
<gene>
    <name evidence="5" type="ORF">DLJ53_20685</name>
</gene>
<evidence type="ECO:0000256" key="1">
    <source>
        <dbReference type="ARBA" id="ARBA00008853"/>
    </source>
</evidence>
<dbReference type="AlphaFoldDB" id="A0A8B2NV03"/>
<feature type="binding site" evidence="3">
    <location>
        <position position="99"/>
    </location>
    <ligand>
        <name>substrate</name>
    </ligand>
</feature>
<sequence>MSRVELVHDAHATLGEGAFWDERDGVLFWCDIDGGLVHRFDPGAGPLPPIEIGERVGCLAPREAGDLVIATQSGLYDLDLATGTRTMFAEPEAHLPDNRFNDGATDRQGRWWAGTMSIAQPPTPSGTFYRIDADRKVTPMIDGIYTTNGLSFSPDGRTMYYSDSNAAVRTIWAADYDIDAGVPTNRRVFFDTRVVAGRPDGATVDADGCYWMAGVGGWHIVRLTPRGEIDMVIDMPVERPTKPEFGGASLTDLYVTSIGTAAGPVGENQPHAGGLFVVTGLPAPGLASARFKG</sequence>
<dbReference type="Gene3D" id="2.120.10.30">
    <property type="entry name" value="TolB, C-terminal domain"/>
    <property type="match status" value="1"/>
</dbReference>
<comment type="caution">
    <text evidence="5">The sequence shown here is derived from an EMBL/GenBank/DDBJ whole genome shotgun (WGS) entry which is preliminary data.</text>
</comment>
<reference evidence="5 6" key="1">
    <citation type="submission" date="2018-05" db="EMBL/GenBank/DDBJ databases">
        <title>Acuticoccus sediminis sp. nov., isolated from deep-sea sediment of Indian Ocean.</title>
        <authorList>
            <person name="Liu X."/>
            <person name="Lai Q."/>
            <person name="Du Y."/>
            <person name="Sun F."/>
            <person name="Zhang X."/>
            <person name="Wang S."/>
            <person name="Shao Z."/>
        </authorList>
    </citation>
    <scope>NUCLEOTIDE SEQUENCE [LARGE SCALE GENOMIC DNA]</scope>
    <source>
        <strain evidence="5 6">PTG4-2</strain>
    </source>
</reference>
<dbReference type="PANTHER" id="PTHR10907">
    <property type="entry name" value="REGUCALCIN"/>
    <property type="match status" value="1"/>
</dbReference>
<dbReference type="PRINTS" id="PR01790">
    <property type="entry name" value="SMP30FAMILY"/>
</dbReference>
<feature type="binding site" evidence="3">
    <location>
        <position position="148"/>
    </location>
    <ligand>
        <name>a divalent metal cation</name>
        <dbReference type="ChEBI" id="CHEBI:60240"/>
    </ligand>
</feature>
<name>A0A8B2NV03_9HYPH</name>
<evidence type="ECO:0000313" key="6">
    <source>
        <dbReference type="Proteomes" id="UP000249590"/>
    </source>
</evidence>
<dbReference type="GO" id="GO:0005509">
    <property type="term" value="F:calcium ion binding"/>
    <property type="evidence" value="ECO:0007669"/>
    <property type="project" value="TreeGrafter"/>
</dbReference>
<feature type="active site" description="Proton donor/acceptor" evidence="2">
    <location>
        <position position="200"/>
    </location>
</feature>
<proteinExistence type="inferred from homology"/>
<evidence type="ECO:0000256" key="2">
    <source>
        <dbReference type="PIRSR" id="PIRSR605511-1"/>
    </source>
</evidence>
<evidence type="ECO:0000256" key="3">
    <source>
        <dbReference type="PIRSR" id="PIRSR605511-2"/>
    </source>
</evidence>
<organism evidence="5 6">
    <name type="scientific">Acuticoccus sediminis</name>
    <dbReference type="NCBI Taxonomy" id="2184697"/>
    <lineage>
        <taxon>Bacteria</taxon>
        <taxon>Pseudomonadati</taxon>
        <taxon>Pseudomonadota</taxon>
        <taxon>Alphaproteobacteria</taxon>
        <taxon>Hyphomicrobiales</taxon>
        <taxon>Amorphaceae</taxon>
        <taxon>Acuticoccus</taxon>
    </lineage>
</organism>
<feature type="binding site" evidence="3">
    <location>
        <position position="200"/>
    </location>
    <ligand>
        <name>a divalent metal cation</name>
        <dbReference type="ChEBI" id="CHEBI:60240"/>
    </ligand>
</feature>
<dbReference type="Proteomes" id="UP000249590">
    <property type="component" value="Unassembled WGS sequence"/>
</dbReference>
<dbReference type="SUPFAM" id="SSF63829">
    <property type="entry name" value="Calcium-dependent phosphotriesterase"/>
    <property type="match status" value="1"/>
</dbReference>
<feature type="binding site" evidence="3">
    <location>
        <position position="16"/>
    </location>
    <ligand>
        <name>a divalent metal cation</name>
        <dbReference type="ChEBI" id="CHEBI:60240"/>
    </ligand>
</feature>
<dbReference type="PANTHER" id="PTHR10907:SF47">
    <property type="entry name" value="REGUCALCIN"/>
    <property type="match status" value="1"/>
</dbReference>
<dbReference type="OrthoDB" id="2633250at2"/>
<keyword evidence="6" id="KW-1185">Reference proteome</keyword>
<evidence type="ECO:0000259" key="4">
    <source>
        <dbReference type="Pfam" id="PF08450"/>
    </source>
</evidence>
<dbReference type="InterPro" id="IPR011042">
    <property type="entry name" value="6-blade_b-propeller_TolB-like"/>
</dbReference>
<dbReference type="RefSeq" id="WP_111348733.1">
    <property type="nucleotide sequence ID" value="NZ_QHHQ01000004.1"/>
</dbReference>
<dbReference type="EMBL" id="QHHQ01000004">
    <property type="protein sequence ID" value="RAI00130.1"/>
    <property type="molecule type" value="Genomic_DNA"/>
</dbReference>
<evidence type="ECO:0000313" key="5">
    <source>
        <dbReference type="EMBL" id="RAI00130.1"/>
    </source>
</evidence>
<comment type="cofactor">
    <cofactor evidence="3">
        <name>Zn(2+)</name>
        <dbReference type="ChEBI" id="CHEBI:29105"/>
    </cofactor>
    <text evidence="3">Binds 1 divalent metal cation per subunit.</text>
</comment>
<comment type="similarity">
    <text evidence="1">Belongs to the SMP-30/CGR1 family.</text>
</comment>
<dbReference type="GO" id="GO:0004341">
    <property type="term" value="F:gluconolactonase activity"/>
    <property type="evidence" value="ECO:0007669"/>
    <property type="project" value="TreeGrafter"/>
</dbReference>
<protein>
    <recommendedName>
        <fullName evidence="4">SMP-30/Gluconolactonase/LRE-like region domain-containing protein</fullName>
    </recommendedName>
</protein>
<feature type="domain" description="SMP-30/Gluconolactonase/LRE-like region" evidence="4">
    <location>
        <begin position="14"/>
        <end position="258"/>
    </location>
</feature>
<feature type="binding site" evidence="3">
    <location>
        <position position="101"/>
    </location>
    <ligand>
        <name>substrate</name>
    </ligand>
</feature>
<dbReference type="GO" id="GO:0019853">
    <property type="term" value="P:L-ascorbic acid biosynthetic process"/>
    <property type="evidence" value="ECO:0007669"/>
    <property type="project" value="TreeGrafter"/>
</dbReference>
<dbReference type="InterPro" id="IPR005511">
    <property type="entry name" value="SMP-30"/>
</dbReference>
<dbReference type="InterPro" id="IPR013658">
    <property type="entry name" value="SGL"/>
</dbReference>
<dbReference type="Pfam" id="PF08450">
    <property type="entry name" value="SGL"/>
    <property type="match status" value="1"/>
</dbReference>